<dbReference type="NCBIfam" id="TIGR01695">
    <property type="entry name" value="murJ_mviN"/>
    <property type="match status" value="1"/>
</dbReference>
<comment type="subcellular location">
    <subcellularLocation>
        <location evidence="1">Cell membrane</location>
        <topology evidence="1">Multi-pass membrane protein</topology>
    </subcellularLocation>
</comment>
<feature type="transmembrane region" description="Helical" evidence="8">
    <location>
        <begin position="150"/>
        <end position="176"/>
    </location>
</feature>
<evidence type="ECO:0000256" key="7">
    <source>
        <dbReference type="ARBA" id="ARBA00023136"/>
    </source>
</evidence>
<feature type="transmembrane region" description="Helical" evidence="8">
    <location>
        <begin position="480"/>
        <end position="505"/>
    </location>
</feature>
<keyword evidence="4" id="KW-0133">Cell shape</keyword>
<feature type="transmembrane region" description="Helical" evidence="8">
    <location>
        <begin position="517"/>
        <end position="542"/>
    </location>
</feature>
<dbReference type="EMBL" id="JABFUD020000001">
    <property type="protein sequence ID" value="KAI5083916.1"/>
    <property type="molecule type" value="Genomic_DNA"/>
</dbReference>
<feature type="transmembrane region" description="Helical" evidence="8">
    <location>
        <begin position="554"/>
        <end position="578"/>
    </location>
</feature>
<feature type="transmembrane region" description="Helical" evidence="8">
    <location>
        <begin position="344"/>
        <end position="372"/>
    </location>
</feature>
<dbReference type="Pfam" id="PF03023">
    <property type="entry name" value="MurJ"/>
    <property type="match status" value="1"/>
</dbReference>
<dbReference type="GO" id="GO:0008360">
    <property type="term" value="P:regulation of cell shape"/>
    <property type="evidence" value="ECO:0007669"/>
    <property type="project" value="UniProtKB-KW"/>
</dbReference>
<keyword evidence="7 8" id="KW-0472">Membrane</keyword>
<organism evidence="9 10">
    <name type="scientific">Adiantum capillus-veneris</name>
    <name type="common">Maidenhair fern</name>
    <dbReference type="NCBI Taxonomy" id="13818"/>
    <lineage>
        <taxon>Eukaryota</taxon>
        <taxon>Viridiplantae</taxon>
        <taxon>Streptophyta</taxon>
        <taxon>Embryophyta</taxon>
        <taxon>Tracheophyta</taxon>
        <taxon>Polypodiopsida</taxon>
        <taxon>Polypodiidae</taxon>
        <taxon>Polypodiales</taxon>
        <taxon>Pteridineae</taxon>
        <taxon>Pteridaceae</taxon>
        <taxon>Vittarioideae</taxon>
        <taxon>Adiantum</taxon>
    </lineage>
</organism>
<feature type="transmembrane region" description="Helical" evidence="8">
    <location>
        <begin position="384"/>
        <end position="405"/>
    </location>
</feature>
<evidence type="ECO:0000256" key="8">
    <source>
        <dbReference type="SAM" id="Phobius"/>
    </source>
</evidence>
<dbReference type="PANTHER" id="PTHR43486:SF1">
    <property type="entry name" value="LIPID II FLIPPASE MURJ-RELATED"/>
    <property type="match status" value="1"/>
</dbReference>
<dbReference type="PRINTS" id="PR01806">
    <property type="entry name" value="VIRFACTRMVIN"/>
</dbReference>
<keyword evidence="10" id="KW-1185">Reference proteome</keyword>
<feature type="transmembrane region" description="Helical" evidence="8">
    <location>
        <begin position="310"/>
        <end position="332"/>
    </location>
</feature>
<dbReference type="PANTHER" id="PTHR43486">
    <property type="entry name" value="LIPID II FLIPPASE MURJ-RELATED"/>
    <property type="match status" value="1"/>
</dbReference>
<reference evidence="9" key="1">
    <citation type="submission" date="2021-01" db="EMBL/GenBank/DDBJ databases">
        <title>Adiantum capillus-veneris genome.</title>
        <authorList>
            <person name="Fang Y."/>
            <person name="Liao Q."/>
        </authorList>
    </citation>
    <scope>NUCLEOTIDE SEQUENCE</scope>
    <source>
        <strain evidence="9">H3</strain>
        <tissue evidence="9">Leaf</tissue>
    </source>
</reference>
<gene>
    <name evidence="9" type="ORF">GOP47_0000085</name>
</gene>
<feature type="transmembrane region" description="Helical" evidence="8">
    <location>
        <begin position="196"/>
        <end position="217"/>
    </location>
</feature>
<evidence type="ECO:0000256" key="4">
    <source>
        <dbReference type="ARBA" id="ARBA00022960"/>
    </source>
</evidence>
<comment type="caution">
    <text evidence="9">The sequence shown here is derived from an EMBL/GenBank/DDBJ whole genome shotgun (WGS) entry which is preliminary data.</text>
</comment>
<dbReference type="Proteomes" id="UP000886520">
    <property type="component" value="Chromosome 1"/>
</dbReference>
<evidence type="ECO:0000256" key="1">
    <source>
        <dbReference type="ARBA" id="ARBA00004651"/>
    </source>
</evidence>
<evidence type="ECO:0000313" key="9">
    <source>
        <dbReference type="EMBL" id="KAI5083916.1"/>
    </source>
</evidence>
<evidence type="ECO:0008006" key="11">
    <source>
        <dbReference type="Google" id="ProtNLM"/>
    </source>
</evidence>
<feature type="transmembrane region" description="Helical" evidence="8">
    <location>
        <begin position="118"/>
        <end position="138"/>
    </location>
</feature>
<keyword evidence="3 8" id="KW-0812">Transmembrane</keyword>
<dbReference type="GO" id="GO:0005886">
    <property type="term" value="C:plasma membrane"/>
    <property type="evidence" value="ECO:0007669"/>
    <property type="project" value="UniProtKB-SubCell"/>
</dbReference>
<name>A0A9D4VE18_ADICA</name>
<feature type="transmembrane region" description="Helical" evidence="8">
    <location>
        <begin position="425"/>
        <end position="443"/>
    </location>
</feature>
<evidence type="ECO:0000256" key="6">
    <source>
        <dbReference type="ARBA" id="ARBA00022989"/>
    </source>
</evidence>
<feature type="transmembrane region" description="Helical" evidence="8">
    <location>
        <begin position="94"/>
        <end position="112"/>
    </location>
</feature>
<evidence type="ECO:0000256" key="3">
    <source>
        <dbReference type="ARBA" id="ARBA00022692"/>
    </source>
</evidence>
<dbReference type="AlphaFoldDB" id="A0A9D4VE18"/>
<keyword evidence="2" id="KW-1003">Cell membrane</keyword>
<dbReference type="InterPro" id="IPR004268">
    <property type="entry name" value="MurJ"/>
</dbReference>
<feature type="transmembrane region" description="Helical" evidence="8">
    <location>
        <begin position="450"/>
        <end position="474"/>
    </location>
</feature>
<evidence type="ECO:0000256" key="5">
    <source>
        <dbReference type="ARBA" id="ARBA00022984"/>
    </source>
</evidence>
<feature type="transmembrane region" description="Helical" evidence="8">
    <location>
        <begin position="229"/>
        <end position="250"/>
    </location>
</feature>
<evidence type="ECO:0000313" key="10">
    <source>
        <dbReference type="Proteomes" id="UP000886520"/>
    </source>
</evidence>
<keyword evidence="6 8" id="KW-1133">Transmembrane helix</keyword>
<keyword evidence="5" id="KW-0573">Peptidoglycan synthesis</keyword>
<proteinExistence type="predicted"/>
<dbReference type="OrthoDB" id="2018828at2759"/>
<accession>A0A9D4VE18</accession>
<feature type="transmembrane region" description="Helical" evidence="8">
    <location>
        <begin position="256"/>
        <end position="278"/>
    </location>
</feature>
<sequence length="601" mass="63924">MHTTTTATCHILVVGHPYGAKGIAMQQQGTRRRERQAALSGPQLLCCANMEPNTPPIPSLAPRRPKETSNLLQVAASIGLATTLSKALGLLREALLAAVFGVGPVMSAFSYSSMLPGFFMAVLGGINGPLQVTVLSFISKHEETEGRLLAGKLSTAICLICGGLSLAIFLFSGAIIDTTAPGLLTLPNGSVTRNLAILQLKIMAPCTLLSGLIGVGFGTLSAAGVYEILALSPIISNLSVIAGVVVYLTLSKSGKTALRGAISLALGVTIGAFGQWIWQAKAQQELGLKFLPFHSVNPLKDRDLQEVLRMLLPAILGSSMLQLATLTDMYFASFIPGAAAGLGYAYLMVMAPLGILSSAILLPMSSLFARLLEPSKRAELKSRVGEGLLVLLAATLPITAVVLSLSKPLVEVALQRSAFDSSASILVSSLVACYVAGSFASLARDLLTQLFYALGEGYIPCWINMIALFINAILDWKLVHIGPVGLVLATIFANGFSVLALLILLSNKLQGLPFKQWILSSLKMIGASIVSGLITKFTYSWLTVTFIYIRVFQVVKVCSLVMAGFMGVVTFSVALYVFGQTELELLLRLCWSQMNYQTDFV</sequence>
<evidence type="ECO:0000256" key="2">
    <source>
        <dbReference type="ARBA" id="ARBA00022475"/>
    </source>
</evidence>
<protein>
    <recommendedName>
        <fullName evidence="11">Lipid II flippase MurJ</fullName>
    </recommendedName>
</protein>